<keyword evidence="3" id="KW-1185">Reference proteome</keyword>
<dbReference type="Proteomes" id="UP000562124">
    <property type="component" value="Unassembled WGS sequence"/>
</dbReference>
<accession>A0A7Y0LZN4</accession>
<sequence>MPIFELDGGRPVLVQPMRPAAGAFPTDSTSVVADHLGSLLGEQLFPVATRKQGADAPHLLAVDAAGQPVVVEVVHVLDAEALVRALRYVGGAARLSSADLARAYHGGPERFASELVAFRENVPVAVAHTAARHAGARLLLVCSEVDESVANAVEFLRGPGGHVEVLQVGVLRGADGRRYVDVSPLAPQAPARRAVEPSTLRAVHGSESTSPATPRDAQHDGPDGRDGVDRRDGERRDLTDRREGVERRDGVDRRVVHETRAWSQDLPDVPATRGADPLDRDVALTPQHVDPAASAVDLSGAVDLPAGLGSSPGVPGPDDASPHDASPHDAWSHEGPGLDDALASPPPGEHATVDLGSELRAPTGARRRSAVERLSTGPVPSAGAAAPSGTFPSVLTVPVGPADLGPPEPDPVLADLGAHVRTPTTLVWFRRRRRQRLVATLRPDGLVQLPDGAVFADPGEAAAAAAGIEIDVDGWRVWRLGDDDGPTLAEVCAGAPAAW</sequence>
<evidence type="ECO:0000256" key="1">
    <source>
        <dbReference type="SAM" id="MobiDB-lite"/>
    </source>
</evidence>
<evidence type="ECO:0000313" key="2">
    <source>
        <dbReference type="EMBL" id="NMR20368.1"/>
    </source>
</evidence>
<feature type="compositionally biased region" description="Basic and acidic residues" evidence="1">
    <location>
        <begin position="216"/>
        <end position="250"/>
    </location>
</feature>
<dbReference type="RefSeq" id="WP_169324740.1">
    <property type="nucleotide sequence ID" value="NZ_JABCJJ010000011.1"/>
</dbReference>
<dbReference type="AlphaFoldDB" id="A0A7Y0LZN4"/>
<proteinExistence type="predicted"/>
<feature type="compositionally biased region" description="Basic and acidic residues" evidence="1">
    <location>
        <begin position="320"/>
        <end position="332"/>
    </location>
</feature>
<organism evidence="2 3">
    <name type="scientific">Cellulomonas fimi</name>
    <dbReference type="NCBI Taxonomy" id="1708"/>
    <lineage>
        <taxon>Bacteria</taxon>
        <taxon>Bacillati</taxon>
        <taxon>Actinomycetota</taxon>
        <taxon>Actinomycetes</taxon>
        <taxon>Micrococcales</taxon>
        <taxon>Cellulomonadaceae</taxon>
        <taxon>Cellulomonas</taxon>
    </lineage>
</organism>
<evidence type="ECO:0000313" key="3">
    <source>
        <dbReference type="Proteomes" id="UP000562124"/>
    </source>
</evidence>
<evidence type="ECO:0008006" key="4">
    <source>
        <dbReference type="Google" id="ProtNLM"/>
    </source>
</evidence>
<reference evidence="2 3" key="1">
    <citation type="submission" date="2020-04" db="EMBL/GenBank/DDBJ databases">
        <title>Sequencing and Assembly of C. fimi.</title>
        <authorList>
            <person name="Ramsey A.R."/>
        </authorList>
    </citation>
    <scope>NUCLEOTIDE SEQUENCE [LARGE SCALE GENOMIC DNA]</scope>
    <source>
        <strain evidence="2 3">SB</strain>
    </source>
</reference>
<comment type="caution">
    <text evidence="2">The sequence shown here is derived from an EMBL/GenBank/DDBJ whole genome shotgun (WGS) entry which is preliminary data.</text>
</comment>
<name>A0A7Y0LZN4_CELFI</name>
<protein>
    <recommendedName>
        <fullName evidence="4">RAMA domain-containing protein</fullName>
    </recommendedName>
</protein>
<dbReference type="EMBL" id="JABCJJ010000011">
    <property type="protein sequence ID" value="NMR20368.1"/>
    <property type="molecule type" value="Genomic_DNA"/>
</dbReference>
<feature type="region of interest" description="Disordered" evidence="1">
    <location>
        <begin position="303"/>
        <end position="391"/>
    </location>
</feature>
<gene>
    <name evidence="2" type="ORF">HIR71_09090</name>
</gene>
<feature type="region of interest" description="Disordered" evidence="1">
    <location>
        <begin position="188"/>
        <end position="250"/>
    </location>
</feature>
<feature type="compositionally biased region" description="Low complexity" evidence="1">
    <location>
        <begin position="375"/>
        <end position="391"/>
    </location>
</feature>